<dbReference type="Proteomes" id="UP000054477">
    <property type="component" value="Unassembled WGS sequence"/>
</dbReference>
<proteinExistence type="predicted"/>
<reference evidence="2" key="2">
    <citation type="submission" date="2015-01" db="EMBL/GenBank/DDBJ databases">
        <title>Evolutionary Origins and Diversification of the Mycorrhizal Mutualists.</title>
        <authorList>
            <consortium name="DOE Joint Genome Institute"/>
            <consortium name="Mycorrhizal Genomics Consortium"/>
            <person name="Kohler A."/>
            <person name="Kuo A."/>
            <person name="Nagy L.G."/>
            <person name="Floudas D."/>
            <person name="Copeland A."/>
            <person name="Barry K.W."/>
            <person name="Cichocki N."/>
            <person name="Veneault-Fourrey C."/>
            <person name="LaButti K."/>
            <person name="Lindquist E.A."/>
            <person name="Lipzen A."/>
            <person name="Lundell T."/>
            <person name="Morin E."/>
            <person name="Murat C."/>
            <person name="Riley R."/>
            <person name="Ohm R."/>
            <person name="Sun H."/>
            <person name="Tunlid A."/>
            <person name="Henrissat B."/>
            <person name="Grigoriev I.V."/>
            <person name="Hibbett D.S."/>
            <person name="Martin F."/>
        </authorList>
    </citation>
    <scope>NUCLEOTIDE SEQUENCE [LARGE SCALE GENOMIC DNA]</scope>
    <source>
        <strain evidence="2">LaAM-08-1</strain>
    </source>
</reference>
<gene>
    <name evidence="1" type="ORF">K443DRAFT_100894</name>
</gene>
<name>A0A0C9XEY2_9AGAR</name>
<organism evidence="1 2">
    <name type="scientific">Laccaria amethystina LaAM-08-1</name>
    <dbReference type="NCBI Taxonomy" id="1095629"/>
    <lineage>
        <taxon>Eukaryota</taxon>
        <taxon>Fungi</taxon>
        <taxon>Dikarya</taxon>
        <taxon>Basidiomycota</taxon>
        <taxon>Agaricomycotina</taxon>
        <taxon>Agaricomycetes</taxon>
        <taxon>Agaricomycetidae</taxon>
        <taxon>Agaricales</taxon>
        <taxon>Agaricineae</taxon>
        <taxon>Hydnangiaceae</taxon>
        <taxon>Laccaria</taxon>
    </lineage>
</organism>
<dbReference type="PANTHER" id="PTHR46579:SF2">
    <property type="entry name" value="C2H2-TYPE DOMAIN-CONTAINING PROTEIN"/>
    <property type="match status" value="1"/>
</dbReference>
<dbReference type="AlphaFoldDB" id="A0A0C9XEY2"/>
<dbReference type="OrthoDB" id="3234349at2759"/>
<dbReference type="HOGENOM" id="CLU_078867_1_0_1"/>
<evidence type="ECO:0000313" key="2">
    <source>
        <dbReference type="Proteomes" id="UP000054477"/>
    </source>
</evidence>
<keyword evidence="2" id="KW-1185">Reference proteome</keyword>
<dbReference type="EMBL" id="KN838631">
    <property type="protein sequence ID" value="KIK00169.1"/>
    <property type="molecule type" value="Genomic_DNA"/>
</dbReference>
<dbReference type="PANTHER" id="PTHR46579">
    <property type="entry name" value="F5/8 TYPE C DOMAIN-CONTAINING PROTEIN-RELATED"/>
    <property type="match status" value="1"/>
</dbReference>
<reference evidence="1 2" key="1">
    <citation type="submission" date="2014-04" db="EMBL/GenBank/DDBJ databases">
        <authorList>
            <consortium name="DOE Joint Genome Institute"/>
            <person name="Kuo A."/>
            <person name="Kohler A."/>
            <person name="Nagy L.G."/>
            <person name="Floudas D."/>
            <person name="Copeland A."/>
            <person name="Barry K.W."/>
            <person name="Cichocki N."/>
            <person name="Veneault-Fourrey C."/>
            <person name="LaButti K."/>
            <person name="Lindquist E.A."/>
            <person name="Lipzen A."/>
            <person name="Lundell T."/>
            <person name="Morin E."/>
            <person name="Murat C."/>
            <person name="Sun H."/>
            <person name="Tunlid A."/>
            <person name="Henrissat B."/>
            <person name="Grigoriev I.V."/>
            <person name="Hibbett D.S."/>
            <person name="Martin F."/>
            <person name="Nordberg H.P."/>
            <person name="Cantor M.N."/>
            <person name="Hua S.X."/>
        </authorList>
    </citation>
    <scope>NUCLEOTIDE SEQUENCE [LARGE SCALE GENOMIC DNA]</scope>
    <source>
        <strain evidence="1 2">LaAM-08-1</strain>
    </source>
</reference>
<accession>A0A0C9XEY2</accession>
<evidence type="ECO:0000313" key="1">
    <source>
        <dbReference type="EMBL" id="KIK00169.1"/>
    </source>
</evidence>
<sequence>MECLSLPGSIRSRPENIYFAGAVPGPRQPSLDGLNPFLAPLVDVLDRSYHCGTWFSRTYEHPEGRRSREAIVPTVNDLPGSRKVTGSAGHSANRFCSLCRLQKSDINCLDLTKWVPVTCQEHRRFAKEWLDATSKSQRKALYKKNGVRWSELLRLTYWDPVNWVVVDGMHNLFLGIVRHHFRVVIGTKWDERDEEVETVFNDQIPREKDLKKGHRLLAKGTTLKQLETLPIPALRELCTVYDVQHAVHQQGHRRVKKRPFAIALLVSRVH</sequence>
<protein>
    <submittedName>
        <fullName evidence="1">Uncharacterized protein</fullName>
    </submittedName>
</protein>